<gene>
    <name evidence="9" type="ORF">EXIGLDRAFT_637291</name>
</gene>
<dbReference type="GO" id="GO:0005783">
    <property type="term" value="C:endoplasmic reticulum"/>
    <property type="evidence" value="ECO:0007669"/>
    <property type="project" value="UniProtKB-SubCell"/>
</dbReference>
<dbReference type="Pfam" id="PF10250">
    <property type="entry name" value="O-FucT"/>
    <property type="match status" value="1"/>
</dbReference>
<dbReference type="PANTHER" id="PTHR13398:SF0">
    <property type="entry name" value="GDP-FUCOSE PROTEIN O-FUCOSYLTRANSFERASE 2"/>
    <property type="match status" value="1"/>
</dbReference>
<comment type="subcellular location">
    <subcellularLocation>
        <location evidence="1">Endoplasmic reticulum</location>
    </subcellularLocation>
</comment>
<evidence type="ECO:0000313" key="9">
    <source>
        <dbReference type="EMBL" id="KZW02698.1"/>
    </source>
</evidence>
<evidence type="ECO:0000256" key="8">
    <source>
        <dbReference type="ARBA" id="ARBA00026232"/>
    </source>
</evidence>
<protein>
    <recommendedName>
        <fullName evidence="8">GDP-fucose protein O-fucosyltransferase 2</fullName>
    </recommendedName>
</protein>
<dbReference type="PANTHER" id="PTHR13398">
    <property type="entry name" value="GDP-FUCOSE PROTEIN O-FUCOSYLTRANSFERASE 2"/>
    <property type="match status" value="1"/>
</dbReference>
<dbReference type="Proteomes" id="UP000077266">
    <property type="component" value="Unassembled WGS sequence"/>
</dbReference>
<evidence type="ECO:0000256" key="3">
    <source>
        <dbReference type="ARBA" id="ARBA00022679"/>
    </source>
</evidence>
<dbReference type="GO" id="GO:0046922">
    <property type="term" value="F:peptide-O-fucosyltransferase activity"/>
    <property type="evidence" value="ECO:0007669"/>
    <property type="project" value="InterPro"/>
</dbReference>
<dbReference type="AlphaFoldDB" id="A0A165PUV5"/>
<reference evidence="9 10" key="1">
    <citation type="journal article" date="2016" name="Mol. Biol. Evol.">
        <title>Comparative Genomics of Early-Diverging Mushroom-Forming Fungi Provides Insights into the Origins of Lignocellulose Decay Capabilities.</title>
        <authorList>
            <person name="Nagy L.G."/>
            <person name="Riley R."/>
            <person name="Tritt A."/>
            <person name="Adam C."/>
            <person name="Daum C."/>
            <person name="Floudas D."/>
            <person name="Sun H."/>
            <person name="Yadav J.S."/>
            <person name="Pangilinan J."/>
            <person name="Larsson K.H."/>
            <person name="Matsuura K."/>
            <person name="Barry K."/>
            <person name="Labutti K."/>
            <person name="Kuo R."/>
            <person name="Ohm R.A."/>
            <person name="Bhattacharya S.S."/>
            <person name="Shirouzu T."/>
            <person name="Yoshinaga Y."/>
            <person name="Martin F.M."/>
            <person name="Grigoriev I.V."/>
            <person name="Hibbett D.S."/>
        </authorList>
    </citation>
    <scope>NUCLEOTIDE SEQUENCE [LARGE SCALE GENOMIC DNA]</scope>
    <source>
        <strain evidence="9 10">HHB12029</strain>
    </source>
</reference>
<evidence type="ECO:0000313" key="10">
    <source>
        <dbReference type="Proteomes" id="UP000077266"/>
    </source>
</evidence>
<dbReference type="STRING" id="1314781.A0A165PUV5"/>
<name>A0A165PUV5_EXIGL</name>
<dbReference type="OrthoDB" id="2559662at2759"/>
<proteinExistence type="inferred from homology"/>
<comment type="pathway">
    <text evidence="2">Protein modification; protein glycosylation.</text>
</comment>
<accession>A0A165PUV5</accession>
<evidence type="ECO:0000256" key="7">
    <source>
        <dbReference type="ARBA" id="ARBA00025803"/>
    </source>
</evidence>
<evidence type="ECO:0000256" key="5">
    <source>
        <dbReference type="ARBA" id="ARBA00023253"/>
    </source>
</evidence>
<keyword evidence="10" id="KW-1185">Reference proteome</keyword>
<dbReference type="EMBL" id="KV425887">
    <property type="protein sequence ID" value="KZW02698.1"/>
    <property type="molecule type" value="Genomic_DNA"/>
</dbReference>
<evidence type="ECO:0000256" key="2">
    <source>
        <dbReference type="ARBA" id="ARBA00004922"/>
    </source>
</evidence>
<keyword evidence="6" id="KW-0119">Carbohydrate metabolism</keyword>
<dbReference type="InParanoid" id="A0A165PUV5"/>
<keyword evidence="4" id="KW-0256">Endoplasmic reticulum</keyword>
<dbReference type="GO" id="GO:0006004">
    <property type="term" value="P:fucose metabolic process"/>
    <property type="evidence" value="ECO:0007669"/>
    <property type="project" value="UniProtKB-KW"/>
</dbReference>
<evidence type="ECO:0000256" key="6">
    <source>
        <dbReference type="ARBA" id="ARBA00023277"/>
    </source>
</evidence>
<evidence type="ECO:0000256" key="4">
    <source>
        <dbReference type="ARBA" id="ARBA00022824"/>
    </source>
</evidence>
<organism evidence="9 10">
    <name type="scientific">Exidia glandulosa HHB12029</name>
    <dbReference type="NCBI Taxonomy" id="1314781"/>
    <lineage>
        <taxon>Eukaryota</taxon>
        <taxon>Fungi</taxon>
        <taxon>Dikarya</taxon>
        <taxon>Basidiomycota</taxon>
        <taxon>Agaricomycotina</taxon>
        <taxon>Agaricomycetes</taxon>
        <taxon>Auriculariales</taxon>
        <taxon>Exidiaceae</taxon>
        <taxon>Exidia</taxon>
    </lineage>
</organism>
<dbReference type="InterPro" id="IPR019378">
    <property type="entry name" value="GDP-Fuc_O-FucTrfase"/>
</dbReference>
<keyword evidence="3" id="KW-0808">Transferase</keyword>
<keyword evidence="5" id="KW-0294">Fucose metabolism</keyword>
<evidence type="ECO:0000256" key="1">
    <source>
        <dbReference type="ARBA" id="ARBA00004240"/>
    </source>
</evidence>
<dbReference type="CDD" id="cd11296">
    <property type="entry name" value="O-FucT_like"/>
    <property type="match status" value="1"/>
</dbReference>
<sequence>MAQHHWGAGYNNLWEEFILLHEISLRANRSYVFIPLVFADQTVWPMNTFMSGPTAGGPWPAGVDAPRAISSSWWETACPPSRRRSIDASQLWNQIGLDEDSDGETIVSKWAAYLKDLPDPCVQVDGRNFFSIDFWFGRPQRTIAVWPTLHKSPIMTHHAWSKAVYSAVSRNLPLLTAGKMSRENERFSHIVEGDVAPVPAPLHEYKEMSNVLALHIRRGDYEGHCWILAQSSVPYASWNVLLGLPDVYKPDPNDKMAMIPHCLPTPQQVASRVQEVTKTANLKTKLETIYLMTNANEVYLEELRVELKKVGHDKVIIQSDLELRDMEKAANMIVDMEIGTRAAVFIGNGFSTLTSTVVALRTMRGASLNTSRFW</sequence>
<dbReference type="Gene3D" id="3.40.50.11350">
    <property type="match status" value="1"/>
</dbReference>
<dbReference type="InterPro" id="IPR045130">
    <property type="entry name" value="OFUT2-like"/>
</dbReference>
<comment type="similarity">
    <text evidence="7">Belongs to the glycosyltransferase 68 family.</text>
</comment>